<proteinExistence type="predicted"/>
<reference evidence="1 2" key="1">
    <citation type="submission" date="2021-05" db="EMBL/GenBank/DDBJ databases">
        <title>Bacteria Genome sequencing.</title>
        <authorList>
            <person name="Takabe Y."/>
            <person name="Nakajima Y."/>
            <person name="Suzuki S."/>
            <person name="Shiozaki T."/>
        </authorList>
    </citation>
    <scope>NUCLEOTIDE SEQUENCE [LARGE SCALE GENOMIC DNA]</scope>
    <source>
        <strain evidence="1 2">AI_62</strain>
    </source>
</reference>
<keyword evidence="2" id="KW-1185">Reference proteome</keyword>
<dbReference type="EMBL" id="BPFH01000007">
    <property type="protein sequence ID" value="GIT96674.1"/>
    <property type="molecule type" value="Genomic_DNA"/>
</dbReference>
<sequence>MAWHRTPATLRLDIRVTPPSQWLDLTSLRGAAHLRKGCALVLPRAVKQALAFLDPIQSVADPTDRFLWAERHSAAKRSCVEPQHDLAKAVVTARLGNASQGAAQLAAWVAQHQTLDPAAIRKLETHLRTAAYPHHGS</sequence>
<name>A0ABQ4NQZ8_9RHOB</name>
<evidence type="ECO:0000313" key="2">
    <source>
        <dbReference type="Proteomes" id="UP000786693"/>
    </source>
</evidence>
<evidence type="ECO:0000313" key="1">
    <source>
        <dbReference type="EMBL" id="GIT96674.1"/>
    </source>
</evidence>
<protein>
    <submittedName>
        <fullName evidence="1">Uncharacterized protein</fullName>
    </submittedName>
</protein>
<accession>A0ABQ4NQZ8</accession>
<comment type="caution">
    <text evidence="1">The sequence shown here is derived from an EMBL/GenBank/DDBJ whole genome shotgun (WGS) entry which is preliminary data.</text>
</comment>
<dbReference type="Proteomes" id="UP000786693">
    <property type="component" value="Unassembled WGS sequence"/>
</dbReference>
<organism evidence="1 2">
    <name type="scientific">Jannaschia pagri</name>
    <dbReference type="NCBI Taxonomy" id="2829797"/>
    <lineage>
        <taxon>Bacteria</taxon>
        <taxon>Pseudomonadati</taxon>
        <taxon>Pseudomonadota</taxon>
        <taxon>Alphaproteobacteria</taxon>
        <taxon>Rhodobacterales</taxon>
        <taxon>Roseobacteraceae</taxon>
        <taxon>Jannaschia</taxon>
    </lineage>
</organism>
<gene>
    <name evidence="1" type="ORF">JANAI62_32970</name>
</gene>
<dbReference type="RefSeq" id="WP_220750174.1">
    <property type="nucleotide sequence ID" value="NZ_BPFH01000007.1"/>
</dbReference>